<dbReference type="RefSeq" id="WP_380057788.1">
    <property type="nucleotide sequence ID" value="NZ_JBHSWB010000001.1"/>
</dbReference>
<proteinExistence type="predicted"/>
<evidence type="ECO:0000313" key="1">
    <source>
        <dbReference type="EMBL" id="MFC6662018.1"/>
    </source>
</evidence>
<reference evidence="2" key="1">
    <citation type="journal article" date="2019" name="Int. J. Syst. Evol. Microbiol.">
        <title>The Global Catalogue of Microorganisms (GCM) 10K type strain sequencing project: providing services to taxonomists for standard genome sequencing and annotation.</title>
        <authorList>
            <consortium name="The Broad Institute Genomics Platform"/>
            <consortium name="The Broad Institute Genome Sequencing Center for Infectious Disease"/>
            <person name="Wu L."/>
            <person name="Ma J."/>
        </authorList>
    </citation>
    <scope>NUCLEOTIDE SEQUENCE [LARGE SCALE GENOMIC DNA]</scope>
    <source>
        <strain evidence="2">CCUG 63830</strain>
    </source>
</reference>
<protein>
    <submittedName>
        <fullName evidence="1">Uncharacterized protein</fullName>
    </submittedName>
</protein>
<sequence length="49" mass="5496">MAYAGRLPAQARHEPLLFPWLGHIPARSDAMDSLPGLVGAPLWQFWRPT</sequence>
<dbReference type="Proteomes" id="UP001596317">
    <property type="component" value="Unassembled WGS sequence"/>
</dbReference>
<organism evidence="1 2">
    <name type="scientific">Deinococcus multiflagellatus</name>
    <dbReference type="NCBI Taxonomy" id="1656887"/>
    <lineage>
        <taxon>Bacteria</taxon>
        <taxon>Thermotogati</taxon>
        <taxon>Deinococcota</taxon>
        <taxon>Deinococci</taxon>
        <taxon>Deinococcales</taxon>
        <taxon>Deinococcaceae</taxon>
        <taxon>Deinococcus</taxon>
    </lineage>
</organism>
<evidence type="ECO:0000313" key="2">
    <source>
        <dbReference type="Proteomes" id="UP001596317"/>
    </source>
</evidence>
<dbReference type="EMBL" id="JBHSWB010000001">
    <property type="protein sequence ID" value="MFC6662018.1"/>
    <property type="molecule type" value="Genomic_DNA"/>
</dbReference>
<name>A0ABW1ZND2_9DEIO</name>
<gene>
    <name evidence="1" type="ORF">ACFP90_18070</name>
</gene>
<accession>A0ABW1ZND2</accession>
<comment type="caution">
    <text evidence="1">The sequence shown here is derived from an EMBL/GenBank/DDBJ whole genome shotgun (WGS) entry which is preliminary data.</text>
</comment>
<keyword evidence="2" id="KW-1185">Reference proteome</keyword>